<feature type="domain" description="RNase H type-1" evidence="8">
    <location>
        <begin position="1"/>
        <end position="163"/>
    </location>
</feature>
<dbReference type="InterPro" id="IPR012337">
    <property type="entry name" value="RNaseH-like_sf"/>
</dbReference>
<dbReference type="PROSITE" id="PS50879">
    <property type="entry name" value="RNASE_H_1"/>
    <property type="match status" value="1"/>
</dbReference>
<dbReference type="Gene3D" id="3.30.420.10">
    <property type="entry name" value="Ribonuclease H-like superfamily/Ribonuclease H"/>
    <property type="match status" value="1"/>
</dbReference>
<dbReference type="Proteomes" id="UP000474640">
    <property type="component" value="Unassembled WGS sequence"/>
</dbReference>
<evidence type="ECO:0000313" key="9">
    <source>
        <dbReference type="EMBL" id="KAF3288399.1"/>
    </source>
</evidence>
<dbReference type="GO" id="GO:0003676">
    <property type="term" value="F:nucleic acid binding"/>
    <property type="evidence" value="ECO:0007669"/>
    <property type="project" value="InterPro"/>
</dbReference>
<keyword evidence="6" id="KW-0255">Endonuclease</keyword>
<evidence type="ECO:0000256" key="5">
    <source>
        <dbReference type="ARBA" id="ARBA00022723"/>
    </source>
</evidence>
<evidence type="ECO:0000313" key="10">
    <source>
        <dbReference type="Proteomes" id="UP000474640"/>
    </source>
</evidence>
<evidence type="ECO:0000256" key="2">
    <source>
        <dbReference type="ARBA" id="ARBA00005300"/>
    </source>
</evidence>
<keyword evidence="7" id="KW-0378">Hydrolase</keyword>
<reference evidence="9 10" key="1">
    <citation type="submission" date="2020-01" db="EMBL/GenBank/DDBJ databases">
        <authorList>
            <person name="Palmer J.M."/>
        </authorList>
    </citation>
    <scope>NUCLEOTIDE SEQUENCE [LARGE SCALE GENOMIC DNA]</scope>
    <source>
        <strain evidence="9 10">TWF970</strain>
    </source>
</reference>
<keyword evidence="5" id="KW-0479">Metal-binding</keyword>
<dbReference type="OrthoDB" id="245563at2759"/>
<dbReference type="GO" id="GO:0046872">
    <property type="term" value="F:metal ion binding"/>
    <property type="evidence" value="ECO:0007669"/>
    <property type="project" value="UniProtKB-KW"/>
</dbReference>
<dbReference type="Pfam" id="PF00075">
    <property type="entry name" value="RNase_H"/>
    <property type="match status" value="1"/>
</dbReference>
<evidence type="ECO:0000256" key="4">
    <source>
        <dbReference type="ARBA" id="ARBA00022722"/>
    </source>
</evidence>
<dbReference type="GO" id="GO:0043137">
    <property type="term" value="P:DNA replication, removal of RNA primer"/>
    <property type="evidence" value="ECO:0007669"/>
    <property type="project" value="TreeGrafter"/>
</dbReference>
<comment type="similarity">
    <text evidence="2">Belongs to the RNase H family.</text>
</comment>
<organism evidence="9 10">
    <name type="scientific">Orbilia oligospora</name>
    <name type="common">Nematode-trapping fungus</name>
    <name type="synonym">Arthrobotrys oligospora</name>
    <dbReference type="NCBI Taxonomy" id="2813651"/>
    <lineage>
        <taxon>Eukaryota</taxon>
        <taxon>Fungi</taxon>
        <taxon>Dikarya</taxon>
        <taxon>Ascomycota</taxon>
        <taxon>Pezizomycotina</taxon>
        <taxon>Orbiliomycetes</taxon>
        <taxon>Orbiliales</taxon>
        <taxon>Orbiliaceae</taxon>
        <taxon>Orbilia</taxon>
    </lineage>
</organism>
<dbReference type="InterPro" id="IPR050092">
    <property type="entry name" value="RNase_H"/>
</dbReference>
<dbReference type="EC" id="3.1.26.4" evidence="3"/>
<evidence type="ECO:0000256" key="6">
    <source>
        <dbReference type="ARBA" id="ARBA00022759"/>
    </source>
</evidence>
<evidence type="ECO:0000256" key="3">
    <source>
        <dbReference type="ARBA" id="ARBA00012180"/>
    </source>
</evidence>
<dbReference type="GO" id="GO:0004523">
    <property type="term" value="F:RNA-DNA hybrid ribonuclease activity"/>
    <property type="evidence" value="ECO:0007669"/>
    <property type="project" value="UniProtKB-EC"/>
</dbReference>
<dbReference type="PANTHER" id="PTHR10642">
    <property type="entry name" value="RIBONUCLEASE H1"/>
    <property type="match status" value="1"/>
</dbReference>
<gene>
    <name evidence="9" type="ORF">TWF970_005473</name>
</gene>
<evidence type="ECO:0000259" key="8">
    <source>
        <dbReference type="PROSITE" id="PS50879"/>
    </source>
</evidence>
<protein>
    <recommendedName>
        <fullName evidence="3">ribonuclease H</fullName>
        <ecNumber evidence="3">3.1.26.4</ecNumber>
    </recommendedName>
</protein>
<comment type="catalytic activity">
    <reaction evidence="1">
        <text>Endonucleolytic cleavage to 5'-phosphomonoester.</text>
        <dbReference type="EC" id="3.1.26.4"/>
    </reaction>
</comment>
<name>A0A7C8VQ44_ORBOL</name>
<dbReference type="EMBL" id="JAABOJ010000003">
    <property type="protein sequence ID" value="KAF3288399.1"/>
    <property type="molecule type" value="Genomic_DNA"/>
</dbReference>
<comment type="caution">
    <text evidence="9">The sequence shown here is derived from an EMBL/GenBank/DDBJ whole genome shotgun (WGS) entry which is preliminary data.</text>
</comment>
<evidence type="ECO:0000256" key="1">
    <source>
        <dbReference type="ARBA" id="ARBA00000077"/>
    </source>
</evidence>
<accession>A0A7C8VQ44</accession>
<dbReference type="InterPro" id="IPR036397">
    <property type="entry name" value="RNaseH_sf"/>
</dbReference>
<dbReference type="SUPFAM" id="SSF53098">
    <property type="entry name" value="Ribonuclease H-like"/>
    <property type="match status" value="1"/>
</dbReference>
<keyword evidence="4" id="KW-0540">Nuclease</keyword>
<evidence type="ECO:0000256" key="7">
    <source>
        <dbReference type="ARBA" id="ARBA00022801"/>
    </source>
</evidence>
<proteinExistence type="inferred from homology"/>
<dbReference type="InterPro" id="IPR002156">
    <property type="entry name" value="RNaseH_domain"/>
</dbReference>
<dbReference type="PANTHER" id="PTHR10642:SF26">
    <property type="entry name" value="RIBONUCLEASE H1"/>
    <property type="match status" value="1"/>
</dbReference>
<sequence length="163" mass="18270">MAYTMEFKVDGACRRNGKRGSTAVAAACLFKPGGRSYIPRVKHLRGNKPAPTNQRAEILAIIIALEWALERYSELSGRPCLDVTIQSDSEYAVNSMTNYIKKWIGNGWYNAAGRPVANRDLFQRAVALENKILDIGQVSYNWIPREKNLDADIECREALDSTC</sequence>
<dbReference type="AlphaFoldDB" id="A0A7C8VQ44"/>